<dbReference type="Proteomes" id="UP000626092">
    <property type="component" value="Unassembled WGS sequence"/>
</dbReference>
<keyword evidence="2" id="KW-1185">Reference proteome</keyword>
<comment type="caution">
    <text evidence="1">The sequence shown here is derived from an EMBL/GenBank/DDBJ whole genome shotgun (WGS) entry which is preliminary data.</text>
</comment>
<dbReference type="OrthoDB" id="694638at2759"/>
<name>A0A834GK55_RHOSS</name>
<dbReference type="EMBL" id="WJXA01000008">
    <property type="protein sequence ID" value="KAF7134285.1"/>
    <property type="molecule type" value="Genomic_DNA"/>
</dbReference>
<dbReference type="PANTHER" id="PTHR33526:SF4">
    <property type="entry name" value="OS07G0123800 PROTEIN"/>
    <property type="match status" value="1"/>
</dbReference>
<proteinExistence type="predicted"/>
<dbReference type="PANTHER" id="PTHR33526">
    <property type="entry name" value="OS07G0123800 PROTEIN"/>
    <property type="match status" value="1"/>
</dbReference>
<dbReference type="PIRSF" id="PIRSF031279">
    <property type="entry name" value="UCP031279"/>
    <property type="match status" value="1"/>
</dbReference>
<reference evidence="1" key="1">
    <citation type="submission" date="2019-11" db="EMBL/GenBank/DDBJ databases">
        <authorList>
            <person name="Liu Y."/>
            <person name="Hou J."/>
            <person name="Li T.-Q."/>
            <person name="Guan C.-H."/>
            <person name="Wu X."/>
            <person name="Wu H.-Z."/>
            <person name="Ling F."/>
            <person name="Zhang R."/>
            <person name="Shi X.-G."/>
            <person name="Ren J.-P."/>
            <person name="Chen E.-F."/>
            <person name="Sun J.-M."/>
        </authorList>
    </citation>
    <scope>NUCLEOTIDE SEQUENCE</scope>
    <source>
        <strain evidence="1">Adult_tree_wgs_1</strain>
        <tissue evidence="1">Leaves</tissue>
    </source>
</reference>
<dbReference type="InterPro" id="IPR016972">
    <property type="entry name" value="UCP031279"/>
</dbReference>
<evidence type="ECO:0000313" key="2">
    <source>
        <dbReference type="Proteomes" id="UP000626092"/>
    </source>
</evidence>
<gene>
    <name evidence="1" type="ORF">RHSIM_Rhsim08G0092500</name>
</gene>
<organism evidence="1 2">
    <name type="scientific">Rhododendron simsii</name>
    <name type="common">Sims's rhododendron</name>
    <dbReference type="NCBI Taxonomy" id="118357"/>
    <lineage>
        <taxon>Eukaryota</taxon>
        <taxon>Viridiplantae</taxon>
        <taxon>Streptophyta</taxon>
        <taxon>Embryophyta</taxon>
        <taxon>Tracheophyta</taxon>
        <taxon>Spermatophyta</taxon>
        <taxon>Magnoliopsida</taxon>
        <taxon>eudicotyledons</taxon>
        <taxon>Gunneridae</taxon>
        <taxon>Pentapetalae</taxon>
        <taxon>asterids</taxon>
        <taxon>Ericales</taxon>
        <taxon>Ericaceae</taxon>
        <taxon>Ericoideae</taxon>
        <taxon>Rhodoreae</taxon>
        <taxon>Rhododendron</taxon>
    </lineage>
</organism>
<dbReference type="AlphaFoldDB" id="A0A834GK55"/>
<sequence length="162" mass="17847">MSKKERSKESKLIRCIKSPIRVLGKVRDFYVKSMTGWAGKVEYGGVMVGAPTAQVSSLPKSFSVSSSNTSGDEDDLRDLIRAASTRSLESKVQLELLRRQPAGRAGAGAANGVVPRSQSVAIGRIEEDKCYEFENDHMGKVNTEFVPRSKSYDVTRRTNGRF</sequence>
<protein>
    <submittedName>
        <fullName evidence="1">Uncharacterized protein</fullName>
    </submittedName>
</protein>
<accession>A0A834GK55</accession>
<evidence type="ECO:0000313" key="1">
    <source>
        <dbReference type="EMBL" id="KAF7134285.1"/>
    </source>
</evidence>